<evidence type="ECO:0000313" key="2">
    <source>
        <dbReference type="EMBL" id="ABG12332.1"/>
    </source>
</evidence>
<sequence>MCWCILIYIIIRIHQLIFLWFYFIGIFSGFLSSNDSFIHDK</sequence>
<keyword evidence="1" id="KW-1133">Transmembrane helix</keyword>
<evidence type="ECO:0000313" key="3">
    <source>
        <dbReference type="Proteomes" id="UP000001971"/>
    </source>
</evidence>
<dbReference type="Proteomes" id="UP000001971">
    <property type="component" value="Chromosome"/>
</dbReference>
<proteinExistence type="predicted"/>
<accession>A0A0H2Y568</accession>
<reference evidence="2 3" key="1">
    <citation type="journal article" date="2006" name="J. Bacteriol.">
        <title>Complete genome sequence of Yersinia pestis strains Antiqua and Nepal516: evidence of gene reduction in an emerging pathogen.</title>
        <authorList>
            <person name="Chain P.S."/>
            <person name="Hu P."/>
            <person name="Malfatti S.A."/>
            <person name="Radnedge L."/>
            <person name="Larimer F."/>
            <person name="Vergez L.M."/>
            <person name="Worsham P."/>
            <person name="Chu M.C."/>
            <person name="Andersen G.L."/>
        </authorList>
    </citation>
    <scope>NUCLEOTIDE SEQUENCE [LARGE SCALE GENOMIC DNA]</scope>
    <source>
        <strain evidence="2 3">Antiqua</strain>
    </source>
</reference>
<dbReference type="EMBL" id="CP000308">
    <property type="protein sequence ID" value="ABG12332.1"/>
    <property type="molecule type" value="Genomic_DNA"/>
</dbReference>
<feature type="transmembrane region" description="Helical" evidence="1">
    <location>
        <begin position="6"/>
        <end position="31"/>
    </location>
</feature>
<protein>
    <submittedName>
        <fullName evidence="2">Uncharacterized protein</fullName>
    </submittedName>
</protein>
<evidence type="ECO:0000256" key="1">
    <source>
        <dbReference type="SAM" id="Phobius"/>
    </source>
</evidence>
<dbReference type="AlphaFoldDB" id="A0A0H2Y568"/>
<keyword evidence="1" id="KW-0472">Membrane</keyword>
<gene>
    <name evidence="2" type="ordered locus">YPA_0364</name>
</gene>
<dbReference type="KEGG" id="ypa:YPA_0364"/>
<keyword evidence="1" id="KW-0812">Transmembrane</keyword>
<organism evidence="2 3">
    <name type="scientific">Yersinia pestis bv. Antiqua (strain Antiqua)</name>
    <dbReference type="NCBI Taxonomy" id="360102"/>
    <lineage>
        <taxon>Bacteria</taxon>
        <taxon>Pseudomonadati</taxon>
        <taxon>Pseudomonadota</taxon>
        <taxon>Gammaproteobacteria</taxon>
        <taxon>Enterobacterales</taxon>
        <taxon>Yersiniaceae</taxon>
        <taxon>Yersinia</taxon>
    </lineage>
</organism>
<name>A0A0H2Y568_YERPA</name>